<reference evidence="1 2" key="1">
    <citation type="submission" date="2017-07" db="EMBL/GenBank/DDBJ databases">
        <title>Draft whole genome sequences of clinical Proprionibacteriaceae strains.</title>
        <authorList>
            <person name="Bernier A.-M."/>
            <person name="Bernard K."/>
            <person name="Domingo M.-C."/>
        </authorList>
    </citation>
    <scope>NUCLEOTIDE SEQUENCE [LARGE SCALE GENOMIC DNA]</scope>
    <source>
        <strain evidence="1 2">NML 150081</strain>
    </source>
</reference>
<dbReference type="RefSeq" id="WP_094455105.1">
    <property type="nucleotide sequence ID" value="NZ_NMVJ01000009.1"/>
</dbReference>
<sequence length="270" mass="30303">MNTRAGQQQLDRFAGLGAVDTTHWFGHWPARHEAYVDRDRLRASIERFGLSQVWLSHLSSLYSLEVRPGNDAVLRVAEEVDQVRPWGVIDPSFPHWQRELQRVLEAGVAGVRLAPGHHNYALNEPYAIEACQALAEKRVPTMVVVRLEDFRLRDWRWNLATPNVDQIAGALMHLDRERTIISGFNFTEIAQLRSTIGSWIDPVRFDSWFINGPSFGLDASVETAPGQVVYGSGAPCMEQVPTVLQFGVIDAELEPQVLRAVRGSAEQLLG</sequence>
<organism evidence="1 2">
    <name type="scientific">Parenemella sanctibonifatiensis</name>
    <dbReference type="NCBI Taxonomy" id="2016505"/>
    <lineage>
        <taxon>Bacteria</taxon>
        <taxon>Bacillati</taxon>
        <taxon>Actinomycetota</taxon>
        <taxon>Actinomycetes</taxon>
        <taxon>Propionibacteriales</taxon>
        <taxon>Propionibacteriaceae</taxon>
        <taxon>Parenemella</taxon>
    </lineage>
</organism>
<dbReference type="EMBL" id="NMVJ01000009">
    <property type="protein sequence ID" value="OYN89399.1"/>
    <property type="molecule type" value="Genomic_DNA"/>
</dbReference>
<evidence type="ECO:0000313" key="2">
    <source>
        <dbReference type="Proteomes" id="UP000216300"/>
    </source>
</evidence>
<accession>A0A255ECW3</accession>
<name>A0A255ECW3_9ACTN</name>
<dbReference type="InterPro" id="IPR032466">
    <property type="entry name" value="Metal_Hydrolase"/>
</dbReference>
<dbReference type="AlphaFoldDB" id="A0A255ECW3"/>
<gene>
    <name evidence="1" type="ORF">CGZ91_10905</name>
</gene>
<protein>
    <recommendedName>
        <fullName evidence="3">Amidohydrolase-related domain-containing protein</fullName>
    </recommendedName>
</protein>
<dbReference type="SUPFAM" id="SSF51556">
    <property type="entry name" value="Metallo-dependent hydrolases"/>
    <property type="match status" value="1"/>
</dbReference>
<proteinExistence type="predicted"/>
<dbReference type="Gene3D" id="3.20.20.140">
    <property type="entry name" value="Metal-dependent hydrolases"/>
    <property type="match status" value="1"/>
</dbReference>
<dbReference type="OrthoDB" id="9779198at2"/>
<keyword evidence="2" id="KW-1185">Reference proteome</keyword>
<evidence type="ECO:0008006" key="3">
    <source>
        <dbReference type="Google" id="ProtNLM"/>
    </source>
</evidence>
<dbReference type="Proteomes" id="UP000216300">
    <property type="component" value="Unassembled WGS sequence"/>
</dbReference>
<evidence type="ECO:0000313" key="1">
    <source>
        <dbReference type="EMBL" id="OYN89399.1"/>
    </source>
</evidence>
<comment type="caution">
    <text evidence="1">The sequence shown here is derived from an EMBL/GenBank/DDBJ whole genome shotgun (WGS) entry which is preliminary data.</text>
</comment>